<evidence type="ECO:0000256" key="2">
    <source>
        <dbReference type="PROSITE-ProRule" id="PRU00124"/>
    </source>
</evidence>
<comment type="caution">
    <text evidence="5">The sequence shown here is derived from an EMBL/GenBank/DDBJ whole genome shotgun (WGS) entry which is preliminary data.</text>
</comment>
<dbReference type="PANTHER" id="PTHR24652:SF69">
    <property type="entry name" value="CUB DOMAIN-CONTAINING PROTEIN"/>
    <property type="match status" value="1"/>
</dbReference>
<dbReference type="CDD" id="cd00112">
    <property type="entry name" value="LDLa"/>
    <property type="match status" value="1"/>
</dbReference>
<reference evidence="5" key="1">
    <citation type="journal article" date="2021" name="Genome Biol. Evol.">
        <title>A High-Quality Reference Genome for a Parasitic Bivalve with Doubly Uniparental Inheritance (Bivalvia: Unionida).</title>
        <authorList>
            <person name="Smith C.H."/>
        </authorList>
    </citation>
    <scope>NUCLEOTIDE SEQUENCE</scope>
    <source>
        <strain evidence="5">CHS0354</strain>
    </source>
</reference>
<evidence type="ECO:0000313" key="5">
    <source>
        <dbReference type="EMBL" id="KAK3581185.1"/>
    </source>
</evidence>
<dbReference type="InterPro" id="IPR036055">
    <property type="entry name" value="LDL_receptor-like_sf"/>
</dbReference>
<dbReference type="AlphaFoldDB" id="A0AAE0RXK8"/>
<dbReference type="PROSITE" id="PS50068">
    <property type="entry name" value="LDLRA_2"/>
    <property type="match status" value="1"/>
</dbReference>
<dbReference type="Gene3D" id="4.10.400.10">
    <property type="entry name" value="Low-density Lipoprotein Receptor"/>
    <property type="match status" value="1"/>
</dbReference>
<keyword evidence="4" id="KW-1133">Transmembrane helix</keyword>
<dbReference type="SMART" id="SM00192">
    <property type="entry name" value="LDLa"/>
    <property type="match status" value="1"/>
</dbReference>
<proteinExistence type="predicted"/>
<accession>A0AAE0RXK8</accession>
<dbReference type="InterPro" id="IPR002172">
    <property type="entry name" value="LDrepeatLR_classA_rpt"/>
</dbReference>
<comment type="caution">
    <text evidence="2">Lacks conserved residue(s) required for the propagation of feature annotation.</text>
</comment>
<dbReference type="InterPro" id="IPR023415">
    <property type="entry name" value="LDLR_class-A_CS"/>
</dbReference>
<dbReference type="Proteomes" id="UP001195483">
    <property type="component" value="Unassembled WGS sequence"/>
</dbReference>
<sequence>MATKDQKIVCIIIILTEICIGYNQALETFLFDADKFDKRHDHPEHSSAPETSPESPCHSMHQSGCERNTIPAAASGICGKTFPKENYLSSNNSLTVQFCTSPNGIQRGTFQIVIGTIESVECYGEFQCKNGRCVDKNEVCNGHDNCRDSSDEVGCQVNPGIEVRLWMVLFITTCVVCFLLLCIILGVIGYRLHAVHGYQRV</sequence>
<dbReference type="PANTHER" id="PTHR24652">
    <property type="entry name" value="LOW-DENSITY LIPOPROTEIN RECEPTOR CLASS A DOMAIN-CONTAINING PROTEIN 2"/>
    <property type="match status" value="1"/>
</dbReference>
<reference evidence="5" key="3">
    <citation type="submission" date="2023-05" db="EMBL/GenBank/DDBJ databases">
        <authorList>
            <person name="Smith C.H."/>
        </authorList>
    </citation>
    <scope>NUCLEOTIDE SEQUENCE</scope>
    <source>
        <strain evidence="5">CHS0354</strain>
        <tissue evidence="5">Mantle</tissue>
    </source>
</reference>
<dbReference type="EMBL" id="JAEAOA010001462">
    <property type="protein sequence ID" value="KAK3581185.1"/>
    <property type="molecule type" value="Genomic_DNA"/>
</dbReference>
<evidence type="ECO:0000313" key="6">
    <source>
        <dbReference type="Proteomes" id="UP001195483"/>
    </source>
</evidence>
<dbReference type="Pfam" id="PF00057">
    <property type="entry name" value="Ldl_recept_a"/>
    <property type="match status" value="1"/>
</dbReference>
<dbReference type="SUPFAM" id="SSF57424">
    <property type="entry name" value="LDL receptor-like module"/>
    <property type="match status" value="1"/>
</dbReference>
<feature type="transmembrane region" description="Helical" evidence="4">
    <location>
        <begin position="165"/>
        <end position="190"/>
    </location>
</feature>
<organism evidence="5 6">
    <name type="scientific">Potamilus streckersoni</name>
    <dbReference type="NCBI Taxonomy" id="2493646"/>
    <lineage>
        <taxon>Eukaryota</taxon>
        <taxon>Metazoa</taxon>
        <taxon>Spiralia</taxon>
        <taxon>Lophotrochozoa</taxon>
        <taxon>Mollusca</taxon>
        <taxon>Bivalvia</taxon>
        <taxon>Autobranchia</taxon>
        <taxon>Heteroconchia</taxon>
        <taxon>Palaeoheterodonta</taxon>
        <taxon>Unionida</taxon>
        <taxon>Unionoidea</taxon>
        <taxon>Unionidae</taxon>
        <taxon>Ambleminae</taxon>
        <taxon>Lampsilini</taxon>
        <taxon>Potamilus</taxon>
    </lineage>
</organism>
<keyword evidence="4" id="KW-0472">Membrane</keyword>
<feature type="disulfide bond" evidence="2">
    <location>
        <begin position="128"/>
        <end position="146"/>
    </location>
</feature>
<feature type="disulfide bond" evidence="2">
    <location>
        <begin position="140"/>
        <end position="155"/>
    </location>
</feature>
<keyword evidence="6" id="KW-1185">Reference proteome</keyword>
<feature type="compositionally biased region" description="Polar residues" evidence="3">
    <location>
        <begin position="48"/>
        <end position="63"/>
    </location>
</feature>
<feature type="region of interest" description="Disordered" evidence="3">
    <location>
        <begin position="40"/>
        <end position="63"/>
    </location>
</feature>
<dbReference type="InterPro" id="IPR042333">
    <property type="entry name" value="LRAD2/Mig-13-like"/>
</dbReference>
<protein>
    <submittedName>
        <fullName evidence="5">Uncharacterized protein</fullName>
    </submittedName>
</protein>
<dbReference type="PROSITE" id="PS01209">
    <property type="entry name" value="LDLRA_1"/>
    <property type="match status" value="1"/>
</dbReference>
<reference evidence="5" key="2">
    <citation type="journal article" date="2021" name="Genome Biol. Evol.">
        <title>Developing a high-quality reference genome for a parasitic bivalve with doubly uniparental inheritance (Bivalvia: Unionida).</title>
        <authorList>
            <person name="Smith C.H."/>
        </authorList>
    </citation>
    <scope>NUCLEOTIDE SEQUENCE</scope>
    <source>
        <strain evidence="5">CHS0354</strain>
        <tissue evidence="5">Mantle</tissue>
    </source>
</reference>
<keyword evidence="1 2" id="KW-1015">Disulfide bond</keyword>
<gene>
    <name evidence="5" type="ORF">CHS0354_024719</name>
</gene>
<keyword evidence="4" id="KW-0812">Transmembrane</keyword>
<name>A0AAE0RXK8_9BIVA</name>
<evidence type="ECO:0000256" key="3">
    <source>
        <dbReference type="SAM" id="MobiDB-lite"/>
    </source>
</evidence>
<evidence type="ECO:0000256" key="1">
    <source>
        <dbReference type="ARBA" id="ARBA00023157"/>
    </source>
</evidence>
<evidence type="ECO:0000256" key="4">
    <source>
        <dbReference type="SAM" id="Phobius"/>
    </source>
</evidence>